<dbReference type="EMBL" id="FLQX01000117">
    <property type="protein sequence ID" value="SBT07215.1"/>
    <property type="molecule type" value="Genomic_DNA"/>
</dbReference>
<gene>
    <name evidence="1" type="ORF">ACCAA_400064</name>
</gene>
<protein>
    <submittedName>
        <fullName evidence="1">Uncharacterized protein</fullName>
    </submittedName>
</protein>
<organism evidence="1 2">
    <name type="scientific">Candidatus Accumulibacter aalborgensis</name>
    <dbReference type="NCBI Taxonomy" id="1860102"/>
    <lineage>
        <taxon>Bacteria</taxon>
        <taxon>Pseudomonadati</taxon>
        <taxon>Pseudomonadota</taxon>
        <taxon>Betaproteobacteria</taxon>
        <taxon>Candidatus Accumulibacter</taxon>
    </lineage>
</organism>
<keyword evidence="2" id="KW-1185">Reference proteome</keyword>
<proteinExistence type="predicted"/>
<sequence length="58" mass="6318">MPYLAVTAIHLRQSVLYNYAMPKKTGAGKAGSVLTGKAGSVLTLQHIKRTKKMPSCWN</sequence>
<name>A0A1A8XPZ3_9PROT</name>
<dbReference type="AlphaFoldDB" id="A0A1A8XPZ3"/>
<evidence type="ECO:0000313" key="2">
    <source>
        <dbReference type="Proteomes" id="UP000199169"/>
    </source>
</evidence>
<evidence type="ECO:0000313" key="1">
    <source>
        <dbReference type="EMBL" id="SBT07215.1"/>
    </source>
</evidence>
<reference evidence="2" key="1">
    <citation type="submission" date="2016-06" db="EMBL/GenBank/DDBJ databases">
        <authorList>
            <person name="McIlroy S.J."/>
            <person name="Karst S.M."/>
            <person name="Albertsen M."/>
        </authorList>
    </citation>
    <scope>NUCLEOTIDE SEQUENCE [LARGE SCALE GENOMIC DNA]</scope>
</reference>
<accession>A0A1A8XPZ3</accession>
<dbReference type="Proteomes" id="UP000199169">
    <property type="component" value="Unassembled WGS sequence"/>
</dbReference>